<dbReference type="RefSeq" id="WP_027202387.1">
    <property type="nucleotide sequence ID" value="NZ_CP069450.1"/>
</dbReference>
<evidence type="ECO:0000313" key="1">
    <source>
        <dbReference type="EMBL" id="QRO51546.1"/>
    </source>
</evidence>
<protein>
    <submittedName>
        <fullName evidence="1">Uncharacterized protein</fullName>
    </submittedName>
</protein>
<dbReference type="EMBL" id="CP069450">
    <property type="protein sequence ID" value="QRO51546.1"/>
    <property type="molecule type" value="Genomic_DNA"/>
</dbReference>
<keyword evidence="2" id="KW-1185">Reference proteome</keyword>
<reference evidence="1 2" key="1">
    <citation type="submission" date="2021-02" db="EMBL/GenBank/DDBJ databases">
        <title>FDA dAtabase for Regulatory Grade micrObial Sequences (FDA-ARGOS): Supporting development and validation of Infectious Disease Dx tests.</title>
        <authorList>
            <person name="Carlson P."/>
            <person name="Fischbach M."/>
            <person name="Hastie J."/>
            <person name="Bilen M."/>
            <person name="Cheng A."/>
            <person name="Tallon L."/>
            <person name="Sadzewicz L."/>
            <person name="Zhao X."/>
            <person name="Boylan J."/>
            <person name="Ott S."/>
            <person name="Bowen H."/>
            <person name="Vavikolanu K."/>
            <person name="Mehta A."/>
            <person name="Aluvathingal J."/>
            <person name="Nadendla S."/>
            <person name="Yan Y."/>
            <person name="Sichtig H."/>
        </authorList>
    </citation>
    <scope>NUCLEOTIDE SEQUENCE [LARGE SCALE GENOMIC DNA]</scope>
    <source>
        <strain evidence="1 2">FDAARGOS_1229</strain>
    </source>
</reference>
<dbReference type="Pfam" id="PF24716">
    <property type="entry name" value="WapI"/>
    <property type="match status" value="1"/>
</dbReference>
<name>A0ABX7HBP7_9BACT</name>
<proteinExistence type="predicted"/>
<sequence length="138" mass="16022">MILKSEGRFIEIIILHRNNESIDIEDANWLDAEIKINVPGFKGLYKANLRAEDFERFYKDLNKLKTGKFFQIEFTTMEEGIYLKGSLDLLGTIKWEGIARSYWGNSVLTFEMETDYASIDALIEQTLEILNEYPVVLS</sequence>
<evidence type="ECO:0000313" key="2">
    <source>
        <dbReference type="Proteomes" id="UP000654720"/>
    </source>
</evidence>
<organism evidence="1 2">
    <name type="scientific">Butyricimonas virosa</name>
    <dbReference type="NCBI Taxonomy" id="544645"/>
    <lineage>
        <taxon>Bacteria</taxon>
        <taxon>Pseudomonadati</taxon>
        <taxon>Bacteroidota</taxon>
        <taxon>Bacteroidia</taxon>
        <taxon>Bacteroidales</taxon>
        <taxon>Odoribacteraceae</taxon>
        <taxon>Butyricimonas</taxon>
    </lineage>
</organism>
<dbReference type="InterPro" id="IPR056510">
    <property type="entry name" value="WapI"/>
</dbReference>
<accession>A0ABX7HBP7</accession>
<gene>
    <name evidence="1" type="ORF">I6J59_08090</name>
</gene>
<dbReference type="Proteomes" id="UP000654720">
    <property type="component" value="Chromosome"/>
</dbReference>